<name>A0A0F6YKR5_9BACT</name>
<organism evidence="3 4">
    <name type="scientific">Sandaracinus amylolyticus</name>
    <dbReference type="NCBI Taxonomy" id="927083"/>
    <lineage>
        <taxon>Bacteria</taxon>
        <taxon>Pseudomonadati</taxon>
        <taxon>Myxococcota</taxon>
        <taxon>Polyangia</taxon>
        <taxon>Polyangiales</taxon>
        <taxon>Sandaracinaceae</taxon>
        <taxon>Sandaracinus</taxon>
    </lineage>
</organism>
<dbReference type="AlphaFoldDB" id="A0A0F6YKR5"/>
<feature type="domain" description="PEGA" evidence="2">
    <location>
        <begin position="254"/>
        <end position="321"/>
    </location>
</feature>
<dbReference type="Gene3D" id="2.60.40.1120">
    <property type="entry name" value="Carboxypeptidase-like, regulatory domain"/>
    <property type="match status" value="1"/>
</dbReference>
<dbReference type="PANTHER" id="PTHR36194:SF1">
    <property type="entry name" value="S-LAYER-LIKE PROTEIN"/>
    <property type="match status" value="1"/>
</dbReference>
<dbReference type="SUPFAM" id="SSF49452">
    <property type="entry name" value="Starch-binding domain-like"/>
    <property type="match status" value="1"/>
</dbReference>
<dbReference type="EMBL" id="CP011125">
    <property type="protein sequence ID" value="AKF09470.1"/>
    <property type="molecule type" value="Genomic_DNA"/>
</dbReference>
<evidence type="ECO:0000313" key="3">
    <source>
        <dbReference type="EMBL" id="AKF09470.1"/>
    </source>
</evidence>
<feature type="region of interest" description="Disordered" evidence="1">
    <location>
        <begin position="565"/>
        <end position="586"/>
    </location>
</feature>
<feature type="domain" description="PEGA" evidence="2">
    <location>
        <begin position="27"/>
        <end position="88"/>
    </location>
</feature>
<feature type="domain" description="PEGA" evidence="2">
    <location>
        <begin position="109"/>
        <end position="171"/>
    </location>
</feature>
<protein>
    <submittedName>
        <fullName evidence="3">S-layer protein</fullName>
    </submittedName>
</protein>
<proteinExistence type="predicted"/>
<evidence type="ECO:0000256" key="1">
    <source>
        <dbReference type="SAM" id="MobiDB-lite"/>
    </source>
</evidence>
<keyword evidence="4" id="KW-1185">Reference proteome</keyword>
<dbReference type="KEGG" id="samy:DB32_006619"/>
<evidence type="ECO:0000313" key="4">
    <source>
        <dbReference type="Proteomes" id="UP000034883"/>
    </source>
</evidence>
<dbReference type="InterPro" id="IPR013229">
    <property type="entry name" value="PEGA"/>
</dbReference>
<dbReference type="InterPro" id="IPR013784">
    <property type="entry name" value="Carb-bd-like_fold"/>
</dbReference>
<sequence>MAIAALGTLLSLTVPATRAEAQRGIPVNVESVPPGATVYLDSPDGAPLGTTPLTAVRVPAGAHTLIFRMPNFEEARLTVTVRRRRETFRAVLRPLGTIEVSAGNEGARGAQVRIDGQVVGGGTLGSLPIRVESLQPGRHQVEISREGYNNFEQWVEVQGGQVVRVTAMLERAAPTTGSILVSADIQGAPIFLDGQPRGATTTVLDDVPAGMHQIEIRPEGEDVQPFSQQVLVQAGQRATVSATLRRAQTAPTTGSIAVITDAPNAEVRINGQPLPLGTFSRDGLAPGNYVVQVIAEGHQPFRREVTVTAGQTTSVDAQLARELGPPGRINIVVANVSGARVTVDGEERTAPFVVNQPEAGTHAVVVRADGYEEVSFTCSTAPGAPAGDACDRTINMQPLAVALRVTLQQEIEGVAVLSIDGRQVGEVPYEGRVPVGDHTFEVSAEGYEPFRRQMLVSHGEGAITIDARLRDSSEEAAAEGTTHSALPIAMNHPMIDASIGWPYLAELRLSIGLHELFDAGFGIRTFGRITEFEGRLRFGGRVLRQLAFGAQARFGGGIGPSSSVGAPDYSEFDGDPTTPGSQPLPNELHQEYRPGVPGEARWDYPVNTAFFSVEGLMSLLLEPLAAVTLWLGIDITSDEYAGSARNSSAYADFNAEGGAICVTDGTELHCDRQDMARFRLGGAVEFVLSPNFNMWFIFEGVLAQTSDHRRMLSGFIGDALDIRIYPRLGITYKF</sequence>
<evidence type="ECO:0000259" key="2">
    <source>
        <dbReference type="Pfam" id="PF08308"/>
    </source>
</evidence>
<feature type="domain" description="PEGA" evidence="2">
    <location>
        <begin position="418"/>
        <end position="469"/>
    </location>
</feature>
<accession>A0A0F6YKR5</accession>
<dbReference type="PANTHER" id="PTHR36194">
    <property type="entry name" value="S-LAYER-LIKE PROTEIN"/>
    <property type="match status" value="1"/>
</dbReference>
<gene>
    <name evidence="3" type="ORF">DB32_006619</name>
</gene>
<dbReference type="STRING" id="927083.DB32_006619"/>
<dbReference type="GO" id="GO:0030246">
    <property type="term" value="F:carbohydrate binding"/>
    <property type="evidence" value="ECO:0007669"/>
    <property type="project" value="InterPro"/>
</dbReference>
<reference evidence="3 4" key="1">
    <citation type="submission" date="2015-03" db="EMBL/GenBank/DDBJ databases">
        <title>Genome assembly of Sandaracinus amylolyticus DSM 53668.</title>
        <authorList>
            <person name="Sharma G."/>
            <person name="Subramanian S."/>
        </authorList>
    </citation>
    <scope>NUCLEOTIDE SEQUENCE [LARGE SCALE GENOMIC DNA]</scope>
    <source>
        <strain evidence="3 4">DSM 53668</strain>
    </source>
</reference>
<dbReference type="Pfam" id="PF08308">
    <property type="entry name" value="PEGA"/>
    <property type="match status" value="6"/>
</dbReference>
<dbReference type="Proteomes" id="UP000034883">
    <property type="component" value="Chromosome"/>
</dbReference>
<feature type="domain" description="PEGA" evidence="2">
    <location>
        <begin position="332"/>
        <end position="379"/>
    </location>
</feature>
<feature type="domain" description="PEGA" evidence="2">
    <location>
        <begin position="177"/>
        <end position="247"/>
    </location>
</feature>